<dbReference type="AlphaFoldDB" id="A0A7Z0QH92"/>
<evidence type="ECO:0000313" key="1">
    <source>
        <dbReference type="EMBL" id="NYY94435.1"/>
    </source>
</evidence>
<dbReference type="Proteomes" id="UP000564836">
    <property type="component" value="Chromosome"/>
</dbReference>
<reference evidence="2 3" key="3">
    <citation type="journal article" date="2022" name="Int. J. Syst. Evol. Microbiol.">
        <title>Strains of Bradyrhizobium barranii sp. nov. associated with legumes native to Canada are symbionts of soybeans and belong to different subspecies (subsp. barranii subsp. nov. and subsp. apii subsp. nov.) and symbiovars (sv. glycinearum and sv. septentrionale).</title>
        <authorList>
            <person name="Bromfield E.S.P."/>
            <person name="Cloutier S."/>
            <person name="Wasai-Hara S."/>
            <person name="Minamisawa K."/>
        </authorList>
    </citation>
    <scope>NUCLEOTIDE SEQUENCE [LARGE SCALE GENOMIC DNA]</scope>
    <source>
        <strain evidence="2 3">323S2</strain>
    </source>
</reference>
<protein>
    <submittedName>
        <fullName evidence="1">Uncharacterized protein</fullName>
    </submittedName>
</protein>
<accession>A0A7Z0QH92</accession>
<dbReference type="RefSeq" id="WP_166352967.1">
    <property type="nucleotide sequence ID" value="NZ_CP088280.1"/>
</dbReference>
<gene>
    <name evidence="2" type="ORF">G6321_00027835</name>
    <name evidence="1" type="ORF">G6321_40400</name>
</gene>
<dbReference type="EMBL" id="JACBFH010000001">
    <property type="protein sequence ID" value="NYY94435.1"/>
    <property type="molecule type" value="Genomic_DNA"/>
</dbReference>
<reference evidence="1" key="2">
    <citation type="submission" date="2020-06" db="EMBL/GenBank/DDBJ databases">
        <title>Whole Genome Sequence of Bradyrhizobium sp. Strain 323S2.</title>
        <authorList>
            <person name="Bromfield E.S.P."/>
        </authorList>
    </citation>
    <scope>NUCLEOTIDE SEQUENCE [LARGE SCALE GENOMIC DNA]</scope>
    <source>
        <strain evidence="1">323S2</strain>
    </source>
</reference>
<proteinExistence type="predicted"/>
<organism evidence="1">
    <name type="scientific">Bradyrhizobium barranii subsp. barranii</name>
    <dbReference type="NCBI Taxonomy" id="2823807"/>
    <lineage>
        <taxon>Bacteria</taxon>
        <taxon>Pseudomonadati</taxon>
        <taxon>Pseudomonadota</taxon>
        <taxon>Alphaproteobacteria</taxon>
        <taxon>Hyphomicrobiales</taxon>
        <taxon>Nitrobacteraceae</taxon>
        <taxon>Bradyrhizobium</taxon>
        <taxon>Bradyrhizobium barranii</taxon>
    </lineage>
</organism>
<dbReference type="EMBL" id="CP088280">
    <property type="protein sequence ID" value="UGX98718.1"/>
    <property type="molecule type" value="Genomic_DNA"/>
</dbReference>
<reference evidence="2 3" key="1">
    <citation type="journal article" date="2017" name="Syst. Appl. Microbiol.">
        <title>Soybeans inoculated with root zone soils of Canadian native legumes harbour diverse and novel Bradyrhizobium spp. that possess agricultural potential.</title>
        <authorList>
            <person name="Bromfield E.S.P."/>
            <person name="Cloutier S."/>
            <person name="Tambong J.T."/>
            <person name="Tran Thi T.V."/>
        </authorList>
    </citation>
    <scope>NUCLEOTIDE SEQUENCE [LARGE SCALE GENOMIC DNA]</scope>
    <source>
        <strain evidence="2 3">323S2</strain>
    </source>
</reference>
<name>A0A7Z0QH92_9BRAD</name>
<evidence type="ECO:0000313" key="2">
    <source>
        <dbReference type="EMBL" id="UGX98718.1"/>
    </source>
</evidence>
<sequence length="270" mass="27069">MAGFFDTLFGGGAEREAAEANRRLAAQYQNSSLDALSSTYGEGTAALNKGISAYDPLAALGTKYNASGDVWMNALGVNGTDAAKGAQSVFQTTPGYELTQNAALDAIDRRRAIGGMYASGNADIDTGNWITKNLYETQYQPWMAGLQGAAGMGGQYTAAAAQGQQGGYTNLANLAQTYGQNQTNVYGNNMNTNVAANNQQAAGEAAGAKNLLGAGLSIAGAAFGMPGLGSSFTGGGGGGGGGAYSGGSYNFSGSPLGQGLSKLGGMFGFG</sequence>
<evidence type="ECO:0000313" key="3">
    <source>
        <dbReference type="Proteomes" id="UP000564836"/>
    </source>
</evidence>